<dbReference type="Gene3D" id="6.10.250.2800">
    <property type="match status" value="1"/>
</dbReference>
<dbReference type="InterPro" id="IPR039975">
    <property type="entry name" value="IFT52"/>
</dbReference>
<sequence>MTPSNNSTENKNTIIFNASKQEIFKLNENYKIFQRKLKLYFKVILNKEELSSHILDTCSLIILPGSQQPFEEGEINSLRQFIYKGGRVLVLLTESNATDSCNINILLEQFGIIPNIDCVIRTHYYKYFHPKECYVADSQINYTLMNNEKQDIKFIYPFGCSVSVSKPSLVAFTSGTASFPVDRPVAALFYDEKSGGRLAAVGSGHMFSDKYIDQENNDKLREHLMEFLTGNESLHFAPMDHDDMDFTDHHIIPETAELAEKPKLCLTDAVSHNGLIDYTKIFDHKMYSMNTNFVPEALKLYDKLGVVHESLKIITPKFETPYPPLQPAVFPPSFRDLPPPPLELFDLDDAFSSVFSNLAQFTNKYVLNNETNEDTYLESYITECSKILNIEGTSVANDILHKVGKEIANFKSIDII</sequence>
<organism evidence="3 4">
    <name type="scientific">Phaedon cochleariae</name>
    <name type="common">Mustard beetle</name>
    <dbReference type="NCBI Taxonomy" id="80249"/>
    <lineage>
        <taxon>Eukaryota</taxon>
        <taxon>Metazoa</taxon>
        <taxon>Ecdysozoa</taxon>
        <taxon>Arthropoda</taxon>
        <taxon>Hexapoda</taxon>
        <taxon>Insecta</taxon>
        <taxon>Pterygota</taxon>
        <taxon>Neoptera</taxon>
        <taxon>Endopterygota</taxon>
        <taxon>Coleoptera</taxon>
        <taxon>Polyphaga</taxon>
        <taxon>Cucujiformia</taxon>
        <taxon>Chrysomeloidea</taxon>
        <taxon>Chrysomelidae</taxon>
        <taxon>Chrysomelinae</taxon>
        <taxon>Chrysomelini</taxon>
        <taxon>Phaedon</taxon>
    </lineage>
</organism>
<dbReference type="Pfam" id="PF23355">
    <property type="entry name" value="IFT52_GIFT"/>
    <property type="match status" value="1"/>
</dbReference>
<evidence type="ECO:0000313" key="3">
    <source>
        <dbReference type="EMBL" id="CAG9817227.1"/>
    </source>
</evidence>
<dbReference type="GO" id="GO:0005814">
    <property type="term" value="C:centriole"/>
    <property type="evidence" value="ECO:0007669"/>
    <property type="project" value="TreeGrafter"/>
</dbReference>
<dbReference type="GO" id="GO:0005929">
    <property type="term" value="C:cilium"/>
    <property type="evidence" value="ECO:0007669"/>
    <property type="project" value="TreeGrafter"/>
</dbReference>
<dbReference type="Proteomes" id="UP001153737">
    <property type="component" value="Chromosome 15"/>
</dbReference>
<dbReference type="InterPro" id="IPR055458">
    <property type="entry name" value="IFT52_GIFT"/>
</dbReference>
<feature type="domain" description="IFT52 GIFT" evidence="2">
    <location>
        <begin position="13"/>
        <end position="232"/>
    </location>
</feature>
<dbReference type="GO" id="GO:0030992">
    <property type="term" value="C:intraciliary transport particle B"/>
    <property type="evidence" value="ECO:0007669"/>
    <property type="project" value="TreeGrafter"/>
</dbReference>
<feature type="domain" description="IFT52 central" evidence="1">
    <location>
        <begin position="258"/>
        <end position="340"/>
    </location>
</feature>
<name>A0A9N9X242_PHACE</name>
<proteinExistence type="predicted"/>
<dbReference type="AlphaFoldDB" id="A0A9N9X242"/>
<evidence type="ECO:0000259" key="1">
    <source>
        <dbReference type="Pfam" id="PF23352"/>
    </source>
</evidence>
<accession>A0A9N9X242</accession>
<dbReference type="GO" id="GO:0042073">
    <property type="term" value="P:intraciliary transport"/>
    <property type="evidence" value="ECO:0007669"/>
    <property type="project" value="TreeGrafter"/>
</dbReference>
<dbReference type="PANTHER" id="PTHR12969">
    <property type="entry name" value="NGD5/OSM-6/IFT52"/>
    <property type="match status" value="1"/>
</dbReference>
<reference evidence="3" key="1">
    <citation type="submission" date="2022-01" db="EMBL/GenBank/DDBJ databases">
        <authorList>
            <person name="King R."/>
        </authorList>
    </citation>
    <scope>NUCLEOTIDE SEQUENCE</scope>
</reference>
<dbReference type="InterPro" id="IPR055460">
    <property type="entry name" value="IFT52_central"/>
</dbReference>
<evidence type="ECO:0000313" key="4">
    <source>
        <dbReference type="Proteomes" id="UP001153737"/>
    </source>
</evidence>
<reference evidence="3" key="2">
    <citation type="submission" date="2022-10" db="EMBL/GenBank/DDBJ databases">
        <authorList>
            <consortium name="ENA_rothamsted_submissions"/>
            <consortium name="culmorum"/>
            <person name="King R."/>
        </authorList>
    </citation>
    <scope>NUCLEOTIDE SEQUENCE</scope>
</reference>
<gene>
    <name evidence="3" type="ORF">PHAECO_LOCUS4800</name>
</gene>
<dbReference type="GO" id="GO:0060271">
    <property type="term" value="P:cilium assembly"/>
    <property type="evidence" value="ECO:0007669"/>
    <property type="project" value="TreeGrafter"/>
</dbReference>
<dbReference type="EMBL" id="OU896721">
    <property type="protein sequence ID" value="CAG9817227.1"/>
    <property type="molecule type" value="Genomic_DNA"/>
</dbReference>
<dbReference type="CDD" id="cd23683">
    <property type="entry name" value="IFT52_CTD"/>
    <property type="match status" value="1"/>
</dbReference>
<dbReference type="OrthoDB" id="10259368at2759"/>
<dbReference type="PANTHER" id="PTHR12969:SF7">
    <property type="entry name" value="INTRAFLAGELLAR TRANSPORT PROTEIN 52 HOMOLOG"/>
    <property type="match status" value="1"/>
</dbReference>
<dbReference type="Pfam" id="PF23352">
    <property type="entry name" value="IFT52_central"/>
    <property type="match status" value="1"/>
</dbReference>
<keyword evidence="4" id="KW-1185">Reference proteome</keyword>
<protein>
    <submittedName>
        <fullName evidence="3">Uncharacterized protein</fullName>
    </submittedName>
</protein>
<evidence type="ECO:0000259" key="2">
    <source>
        <dbReference type="Pfam" id="PF23355"/>
    </source>
</evidence>